<dbReference type="OrthoDB" id="3538927at2759"/>
<dbReference type="Proteomes" id="UP000297452">
    <property type="component" value="Unassembled WGS sequence"/>
</dbReference>
<accession>A0A4Z1IFL9</accession>
<reference evidence="2 3" key="1">
    <citation type="submission" date="2017-12" db="EMBL/GenBank/DDBJ databases">
        <title>Comparative genomics of Botrytis spp.</title>
        <authorList>
            <person name="Valero-Jimenez C.A."/>
            <person name="Tapia P."/>
            <person name="Veloso J."/>
            <person name="Silva-Moreno E."/>
            <person name="Staats M."/>
            <person name="Valdes J.H."/>
            <person name="Van Kan J.A.L."/>
        </authorList>
    </citation>
    <scope>NUCLEOTIDE SEQUENCE [LARGE SCALE GENOMIC DNA]</scope>
    <source>
        <strain evidence="2 3">MUCL2120</strain>
    </source>
</reference>
<gene>
    <name evidence="2" type="ORF">BOTNAR_0148g00060</name>
</gene>
<feature type="compositionally biased region" description="Basic and acidic residues" evidence="1">
    <location>
        <begin position="187"/>
        <end position="212"/>
    </location>
</feature>
<dbReference type="AlphaFoldDB" id="A0A4Z1IFL9"/>
<evidence type="ECO:0000313" key="3">
    <source>
        <dbReference type="Proteomes" id="UP000297452"/>
    </source>
</evidence>
<evidence type="ECO:0000313" key="2">
    <source>
        <dbReference type="EMBL" id="TGO60268.1"/>
    </source>
</evidence>
<evidence type="ECO:0000256" key="1">
    <source>
        <dbReference type="SAM" id="MobiDB-lite"/>
    </source>
</evidence>
<protein>
    <submittedName>
        <fullName evidence="2">Uncharacterized protein</fullName>
    </submittedName>
</protein>
<keyword evidence="3" id="KW-1185">Reference proteome</keyword>
<name>A0A4Z1IFL9_9HELO</name>
<dbReference type="EMBL" id="PQXJ01000148">
    <property type="protein sequence ID" value="TGO60268.1"/>
    <property type="molecule type" value="Genomic_DNA"/>
</dbReference>
<organism evidence="2 3">
    <name type="scientific">Botryotinia narcissicola</name>
    <dbReference type="NCBI Taxonomy" id="278944"/>
    <lineage>
        <taxon>Eukaryota</taxon>
        <taxon>Fungi</taxon>
        <taxon>Dikarya</taxon>
        <taxon>Ascomycota</taxon>
        <taxon>Pezizomycotina</taxon>
        <taxon>Leotiomycetes</taxon>
        <taxon>Helotiales</taxon>
        <taxon>Sclerotiniaceae</taxon>
        <taxon>Botryotinia</taxon>
    </lineage>
</organism>
<proteinExistence type="predicted"/>
<feature type="region of interest" description="Disordered" evidence="1">
    <location>
        <begin position="102"/>
        <end position="221"/>
    </location>
</feature>
<sequence length="221" mass="24763">MEVYKSVYDLMLFKTTGYGYVKQQVLDILIESHDRVDLSIFKNIPDAERYWMVERWTWETLFQYLLLDQLGEDTNIFVVADESDELPGEKPKWKRVTNYLKHKSPATGGTPKSTQVEASDSSTSSNSELENRLTARPQNPDGKISEVKTSVPKRIVCVDTPPGESSGKQAPKSATGVLPTSSTSSPSERESNKRQKLTENSEAAANEKDSKKTLNHNPFAC</sequence>
<comment type="caution">
    <text evidence="2">The sequence shown here is derived from an EMBL/GenBank/DDBJ whole genome shotgun (WGS) entry which is preliminary data.</text>
</comment>